<gene>
    <name evidence="2" type="ORF">CLV92_101261</name>
</gene>
<dbReference type="RefSeq" id="WP_146099369.1">
    <property type="nucleotide sequence ID" value="NZ_PTJD01000001.1"/>
</dbReference>
<feature type="region of interest" description="Disordered" evidence="1">
    <location>
        <begin position="231"/>
        <end position="253"/>
    </location>
</feature>
<dbReference type="EMBL" id="PTJD01000001">
    <property type="protein sequence ID" value="PPK98565.1"/>
    <property type="molecule type" value="Genomic_DNA"/>
</dbReference>
<evidence type="ECO:0000256" key="1">
    <source>
        <dbReference type="SAM" id="MobiDB-lite"/>
    </source>
</evidence>
<comment type="caution">
    <text evidence="2">The sequence shown here is derived from an EMBL/GenBank/DDBJ whole genome shotgun (WGS) entry which is preliminary data.</text>
</comment>
<dbReference type="CDD" id="cd20742">
    <property type="entry name" value="FIX_vWA-like"/>
    <property type="match status" value="1"/>
</dbReference>
<dbReference type="AlphaFoldDB" id="A0A2S6IWA0"/>
<organism evidence="2 3">
    <name type="scientific">Kineococcus xinjiangensis</name>
    <dbReference type="NCBI Taxonomy" id="512762"/>
    <lineage>
        <taxon>Bacteria</taxon>
        <taxon>Bacillati</taxon>
        <taxon>Actinomycetota</taxon>
        <taxon>Actinomycetes</taxon>
        <taxon>Kineosporiales</taxon>
        <taxon>Kineosporiaceae</taxon>
        <taxon>Kineococcus</taxon>
    </lineage>
</organism>
<feature type="compositionally biased region" description="Basic and acidic residues" evidence="1">
    <location>
        <begin position="269"/>
        <end position="281"/>
    </location>
</feature>
<keyword evidence="3" id="KW-1185">Reference proteome</keyword>
<name>A0A2S6IWA0_9ACTN</name>
<proteinExistence type="predicted"/>
<accession>A0A2S6IWA0</accession>
<dbReference type="Proteomes" id="UP000239485">
    <property type="component" value="Unassembled WGS sequence"/>
</dbReference>
<sequence>MSKWTYAADFAKGLLAGDLWREDSLAWLAGNLASGGASVIPVVGWIAGAVADVRDAIGSAIHADWVGSGLSALGVVPYAGDAVAIPGKTARFVQRNLDKSDEVLRFVAELDDVPTAVKVETSKLILKDRWDVLRDEGFSDATILALKSGRGSIDQVLETVGRATRTVRGSGFKATGSAGVQALEAAFGASTKGVDKQVWFSSKTFLGRGRRGRLRQRHRPRVQGRFRAVLDVDPEPDQEGRPPRGERSDPRRPLALLRQLGIGLARSRSPGDRCAGAERHPVHGAHPVIIRG</sequence>
<reference evidence="2 3" key="1">
    <citation type="submission" date="2018-02" db="EMBL/GenBank/DDBJ databases">
        <title>Genomic Encyclopedia of Archaeal and Bacterial Type Strains, Phase II (KMG-II): from individual species to whole genera.</title>
        <authorList>
            <person name="Goeker M."/>
        </authorList>
    </citation>
    <scope>NUCLEOTIDE SEQUENCE [LARGE SCALE GENOMIC DNA]</scope>
    <source>
        <strain evidence="2 3">DSM 22857</strain>
    </source>
</reference>
<evidence type="ECO:0000313" key="3">
    <source>
        <dbReference type="Proteomes" id="UP000239485"/>
    </source>
</evidence>
<dbReference type="OrthoDB" id="4428070at2"/>
<protein>
    <submittedName>
        <fullName evidence="2">Uncharacterized protein</fullName>
    </submittedName>
</protein>
<feature type="region of interest" description="Disordered" evidence="1">
    <location>
        <begin position="266"/>
        <end position="292"/>
    </location>
</feature>
<feature type="compositionally biased region" description="Basic and acidic residues" evidence="1">
    <location>
        <begin position="238"/>
        <end position="252"/>
    </location>
</feature>
<evidence type="ECO:0000313" key="2">
    <source>
        <dbReference type="EMBL" id="PPK98565.1"/>
    </source>
</evidence>